<evidence type="ECO:0000313" key="1">
    <source>
        <dbReference type="EMBL" id="KAF9518606.1"/>
    </source>
</evidence>
<sequence length="270" mass="29419">MAVIMGVQGLGFRVPAYICVSPWSSSLLPWVGFCSGKSATHLPQGVPLTSRSEDATECQEFPGSNERPIRGSTKLIWIDRCVTNRIPAKLEQDHTHHKYTSLRPSPLTQMMTIQNLGATRKLMRAEIHARPYMCSPQTHATTGRIQYHTPAAAGPSLHETPSDKNVGETQDKLQTHTATQDPIRACPQLYATTGEIWYHTPTGAGVWYHLAPLHQNPPDKSTDEAPHVVPMCAAPENSEGPALCDVTTPAAAGVVISDYLYQCGRPGHPA</sequence>
<dbReference type="AlphaFoldDB" id="A0A9P6B6L4"/>
<accession>A0A9P6B6L4</accession>
<comment type="caution">
    <text evidence="1">The sequence shown here is derived from an EMBL/GenBank/DDBJ whole genome shotgun (WGS) entry which is preliminary data.</text>
</comment>
<organism evidence="1 2">
    <name type="scientific">Hydnum rufescens UP504</name>
    <dbReference type="NCBI Taxonomy" id="1448309"/>
    <lineage>
        <taxon>Eukaryota</taxon>
        <taxon>Fungi</taxon>
        <taxon>Dikarya</taxon>
        <taxon>Basidiomycota</taxon>
        <taxon>Agaricomycotina</taxon>
        <taxon>Agaricomycetes</taxon>
        <taxon>Cantharellales</taxon>
        <taxon>Hydnaceae</taxon>
        <taxon>Hydnum</taxon>
    </lineage>
</organism>
<dbReference type="Proteomes" id="UP000886523">
    <property type="component" value="Unassembled WGS sequence"/>
</dbReference>
<reference evidence="1" key="1">
    <citation type="journal article" date="2020" name="Nat. Commun.">
        <title>Large-scale genome sequencing of mycorrhizal fungi provides insights into the early evolution of symbiotic traits.</title>
        <authorList>
            <person name="Miyauchi S."/>
            <person name="Kiss E."/>
            <person name="Kuo A."/>
            <person name="Drula E."/>
            <person name="Kohler A."/>
            <person name="Sanchez-Garcia M."/>
            <person name="Morin E."/>
            <person name="Andreopoulos B."/>
            <person name="Barry K.W."/>
            <person name="Bonito G."/>
            <person name="Buee M."/>
            <person name="Carver A."/>
            <person name="Chen C."/>
            <person name="Cichocki N."/>
            <person name="Clum A."/>
            <person name="Culley D."/>
            <person name="Crous P.W."/>
            <person name="Fauchery L."/>
            <person name="Girlanda M."/>
            <person name="Hayes R.D."/>
            <person name="Keri Z."/>
            <person name="LaButti K."/>
            <person name="Lipzen A."/>
            <person name="Lombard V."/>
            <person name="Magnuson J."/>
            <person name="Maillard F."/>
            <person name="Murat C."/>
            <person name="Nolan M."/>
            <person name="Ohm R.A."/>
            <person name="Pangilinan J."/>
            <person name="Pereira M.F."/>
            <person name="Perotto S."/>
            <person name="Peter M."/>
            <person name="Pfister S."/>
            <person name="Riley R."/>
            <person name="Sitrit Y."/>
            <person name="Stielow J.B."/>
            <person name="Szollosi G."/>
            <person name="Zifcakova L."/>
            <person name="Stursova M."/>
            <person name="Spatafora J.W."/>
            <person name="Tedersoo L."/>
            <person name="Vaario L.M."/>
            <person name="Yamada A."/>
            <person name="Yan M."/>
            <person name="Wang P."/>
            <person name="Xu J."/>
            <person name="Bruns T."/>
            <person name="Baldrian P."/>
            <person name="Vilgalys R."/>
            <person name="Dunand C."/>
            <person name="Henrissat B."/>
            <person name="Grigoriev I.V."/>
            <person name="Hibbett D."/>
            <person name="Nagy L.G."/>
            <person name="Martin F.M."/>
        </authorList>
    </citation>
    <scope>NUCLEOTIDE SEQUENCE</scope>
    <source>
        <strain evidence="1">UP504</strain>
    </source>
</reference>
<gene>
    <name evidence="1" type="ORF">BS47DRAFT_1358696</name>
</gene>
<evidence type="ECO:0000313" key="2">
    <source>
        <dbReference type="Proteomes" id="UP000886523"/>
    </source>
</evidence>
<keyword evidence="2" id="KW-1185">Reference proteome</keyword>
<proteinExistence type="predicted"/>
<name>A0A9P6B6L4_9AGAM</name>
<protein>
    <submittedName>
        <fullName evidence="1">Uncharacterized protein</fullName>
    </submittedName>
</protein>
<dbReference type="EMBL" id="MU128923">
    <property type="protein sequence ID" value="KAF9518606.1"/>
    <property type="molecule type" value="Genomic_DNA"/>
</dbReference>